<evidence type="ECO:0000313" key="2">
    <source>
        <dbReference type="EMBL" id="STO31117.1"/>
    </source>
</evidence>
<gene>
    <name evidence="2" type="ORF">NCTC10723_00557</name>
</gene>
<keyword evidence="3" id="KW-1185">Reference proteome</keyword>
<name>A0A377GVU5_9FUSO</name>
<dbReference type="NCBIfam" id="TIGR00481">
    <property type="entry name" value="YbhB/YbcL family Raf kinase inhibitor-like protein"/>
    <property type="match status" value="1"/>
</dbReference>
<dbReference type="InterPro" id="IPR005247">
    <property type="entry name" value="YbhB_YbcL/LppC-like"/>
</dbReference>
<feature type="signal peptide" evidence="1">
    <location>
        <begin position="1"/>
        <end position="18"/>
    </location>
</feature>
<dbReference type="InterPro" id="IPR036610">
    <property type="entry name" value="PEBP-like_sf"/>
</dbReference>
<dbReference type="EMBL" id="UGGU01000003">
    <property type="protein sequence ID" value="STO31117.1"/>
    <property type="molecule type" value="Genomic_DNA"/>
</dbReference>
<keyword evidence="1" id="KW-0732">Signal</keyword>
<dbReference type="OrthoDB" id="9797506at2"/>
<dbReference type="Gene3D" id="3.90.280.10">
    <property type="entry name" value="PEBP-like"/>
    <property type="match status" value="1"/>
</dbReference>
<accession>A0A377GVU5</accession>
<feature type="chain" id="PRO_5016854997" evidence="1">
    <location>
        <begin position="19"/>
        <end position="184"/>
    </location>
</feature>
<reference evidence="2 3" key="1">
    <citation type="submission" date="2018-06" db="EMBL/GenBank/DDBJ databases">
        <authorList>
            <consortium name="Pathogen Informatics"/>
            <person name="Doyle S."/>
        </authorList>
    </citation>
    <scope>NUCLEOTIDE SEQUENCE [LARGE SCALE GENOMIC DNA]</scope>
    <source>
        <strain evidence="2 3">NCTC10723</strain>
    </source>
</reference>
<dbReference type="PANTHER" id="PTHR30289:SF1">
    <property type="entry name" value="PEBP (PHOSPHATIDYLETHANOLAMINE-BINDING PROTEIN) FAMILY PROTEIN"/>
    <property type="match status" value="1"/>
</dbReference>
<sequence>MKKNLIAGALLLGASAFGFELTSSGIENGFINEKYGRYGSENINGMPSLSLPLEWKEAPKGTKSFALVMEDYDAVPVTGFSWIHWIAIIPGNYNKLEENASLTNKDIIQGVNSWVSSMGGLSKADASHFGGPAPPDKDHTYKFVLYALDKEIKLESGFYLNELYKEMEGHILNSTELEGIYKVK</sequence>
<dbReference type="PANTHER" id="PTHR30289">
    <property type="entry name" value="UNCHARACTERIZED PROTEIN YBCL-RELATED"/>
    <property type="match status" value="1"/>
</dbReference>
<dbReference type="InterPro" id="IPR008914">
    <property type="entry name" value="PEBP"/>
</dbReference>
<dbReference type="Proteomes" id="UP000255328">
    <property type="component" value="Unassembled WGS sequence"/>
</dbReference>
<evidence type="ECO:0000313" key="3">
    <source>
        <dbReference type="Proteomes" id="UP000255328"/>
    </source>
</evidence>
<dbReference type="RefSeq" id="WP_115269128.1">
    <property type="nucleotide sequence ID" value="NZ_CASFEE010000007.1"/>
</dbReference>
<dbReference type="AlphaFoldDB" id="A0A377GVU5"/>
<dbReference type="CDD" id="cd00865">
    <property type="entry name" value="PEBP_bact_arch"/>
    <property type="match status" value="1"/>
</dbReference>
<evidence type="ECO:0000256" key="1">
    <source>
        <dbReference type="SAM" id="SignalP"/>
    </source>
</evidence>
<protein>
    <submittedName>
        <fullName evidence="2">Putative kinase inhibitor</fullName>
    </submittedName>
</protein>
<dbReference type="Pfam" id="PF01161">
    <property type="entry name" value="PBP"/>
    <property type="match status" value="1"/>
</dbReference>
<proteinExistence type="predicted"/>
<dbReference type="SUPFAM" id="SSF49777">
    <property type="entry name" value="PEBP-like"/>
    <property type="match status" value="1"/>
</dbReference>
<organism evidence="2 3">
    <name type="scientific">Fusobacterium necrogenes</name>
    <dbReference type="NCBI Taxonomy" id="858"/>
    <lineage>
        <taxon>Bacteria</taxon>
        <taxon>Fusobacteriati</taxon>
        <taxon>Fusobacteriota</taxon>
        <taxon>Fusobacteriia</taxon>
        <taxon>Fusobacteriales</taxon>
        <taxon>Fusobacteriaceae</taxon>
        <taxon>Fusobacterium</taxon>
    </lineage>
</organism>